<dbReference type="AlphaFoldDB" id="A0A8R7PW65"/>
<feature type="region of interest" description="Disordered" evidence="1">
    <location>
        <begin position="146"/>
        <end position="166"/>
    </location>
</feature>
<evidence type="ECO:0000256" key="1">
    <source>
        <dbReference type="SAM" id="MobiDB-lite"/>
    </source>
</evidence>
<dbReference type="Proteomes" id="UP000015106">
    <property type="component" value="Chromosome 3"/>
</dbReference>
<name>A0A8R7PW65_TRIUA</name>
<organism evidence="2 3">
    <name type="scientific">Triticum urartu</name>
    <name type="common">Red wild einkorn</name>
    <name type="synonym">Crithodium urartu</name>
    <dbReference type="NCBI Taxonomy" id="4572"/>
    <lineage>
        <taxon>Eukaryota</taxon>
        <taxon>Viridiplantae</taxon>
        <taxon>Streptophyta</taxon>
        <taxon>Embryophyta</taxon>
        <taxon>Tracheophyta</taxon>
        <taxon>Spermatophyta</taxon>
        <taxon>Magnoliopsida</taxon>
        <taxon>Liliopsida</taxon>
        <taxon>Poales</taxon>
        <taxon>Poaceae</taxon>
        <taxon>BOP clade</taxon>
        <taxon>Pooideae</taxon>
        <taxon>Triticodae</taxon>
        <taxon>Triticeae</taxon>
        <taxon>Triticinae</taxon>
        <taxon>Triticum</taxon>
    </lineage>
</organism>
<keyword evidence="3" id="KW-1185">Reference proteome</keyword>
<dbReference type="SUPFAM" id="SSF50729">
    <property type="entry name" value="PH domain-like"/>
    <property type="match status" value="1"/>
</dbReference>
<dbReference type="EnsemblPlants" id="TuG1812G0300003794.01.T02">
    <property type="protein sequence ID" value="TuG1812G0300003794.01.T02.cds441646"/>
    <property type="gene ID" value="TuG1812G0300003794.01"/>
</dbReference>
<protein>
    <submittedName>
        <fullName evidence="2">Uncharacterized protein</fullName>
    </submittedName>
</protein>
<reference evidence="3" key="1">
    <citation type="journal article" date="2013" name="Nature">
        <title>Draft genome of the wheat A-genome progenitor Triticum urartu.</title>
        <authorList>
            <person name="Ling H.Q."/>
            <person name="Zhao S."/>
            <person name="Liu D."/>
            <person name="Wang J."/>
            <person name="Sun H."/>
            <person name="Zhang C."/>
            <person name="Fan H."/>
            <person name="Li D."/>
            <person name="Dong L."/>
            <person name="Tao Y."/>
            <person name="Gao C."/>
            <person name="Wu H."/>
            <person name="Li Y."/>
            <person name="Cui Y."/>
            <person name="Guo X."/>
            <person name="Zheng S."/>
            <person name="Wang B."/>
            <person name="Yu K."/>
            <person name="Liang Q."/>
            <person name="Yang W."/>
            <person name="Lou X."/>
            <person name="Chen J."/>
            <person name="Feng M."/>
            <person name="Jian J."/>
            <person name="Zhang X."/>
            <person name="Luo G."/>
            <person name="Jiang Y."/>
            <person name="Liu J."/>
            <person name="Wang Z."/>
            <person name="Sha Y."/>
            <person name="Zhang B."/>
            <person name="Wu H."/>
            <person name="Tang D."/>
            <person name="Shen Q."/>
            <person name="Xue P."/>
            <person name="Zou S."/>
            <person name="Wang X."/>
            <person name="Liu X."/>
            <person name="Wang F."/>
            <person name="Yang Y."/>
            <person name="An X."/>
            <person name="Dong Z."/>
            <person name="Zhang K."/>
            <person name="Zhang X."/>
            <person name="Luo M.C."/>
            <person name="Dvorak J."/>
            <person name="Tong Y."/>
            <person name="Wang J."/>
            <person name="Yang H."/>
            <person name="Li Z."/>
            <person name="Wang D."/>
            <person name="Zhang A."/>
            <person name="Wang J."/>
        </authorList>
    </citation>
    <scope>NUCLEOTIDE SEQUENCE</scope>
    <source>
        <strain evidence="3">cv. G1812</strain>
    </source>
</reference>
<dbReference type="Gramene" id="TuG1812G0300003794.01.T02">
    <property type="protein sequence ID" value="TuG1812G0300003794.01.T02.cds441646"/>
    <property type="gene ID" value="TuG1812G0300003794.01"/>
</dbReference>
<reference evidence="2" key="3">
    <citation type="submission" date="2022-06" db="UniProtKB">
        <authorList>
            <consortium name="EnsemblPlants"/>
        </authorList>
    </citation>
    <scope>IDENTIFICATION</scope>
</reference>
<proteinExistence type="predicted"/>
<accession>A0A8R7PW65</accession>
<reference evidence="2" key="2">
    <citation type="submission" date="2018-03" db="EMBL/GenBank/DDBJ databases">
        <title>The Triticum urartu genome reveals the dynamic nature of wheat genome evolution.</title>
        <authorList>
            <person name="Ling H."/>
            <person name="Ma B."/>
            <person name="Shi X."/>
            <person name="Liu H."/>
            <person name="Dong L."/>
            <person name="Sun H."/>
            <person name="Cao Y."/>
            <person name="Gao Q."/>
            <person name="Zheng S."/>
            <person name="Li Y."/>
            <person name="Yu Y."/>
            <person name="Du H."/>
            <person name="Qi M."/>
            <person name="Li Y."/>
            <person name="Yu H."/>
            <person name="Cui Y."/>
            <person name="Wang N."/>
            <person name="Chen C."/>
            <person name="Wu H."/>
            <person name="Zhao Y."/>
            <person name="Zhang J."/>
            <person name="Li Y."/>
            <person name="Zhou W."/>
            <person name="Zhang B."/>
            <person name="Hu W."/>
            <person name="Eijk M."/>
            <person name="Tang J."/>
            <person name="Witsenboer H."/>
            <person name="Zhao S."/>
            <person name="Li Z."/>
            <person name="Zhang A."/>
            <person name="Wang D."/>
            <person name="Liang C."/>
        </authorList>
    </citation>
    <scope>NUCLEOTIDE SEQUENCE [LARGE SCALE GENOMIC DNA]</scope>
    <source>
        <strain evidence="2">cv. G1812</strain>
    </source>
</reference>
<sequence>MSVAAADWLPAATVMASGRPVLSAGEIERHLLPLVDLEPEENPRLAPLRGCLLVLTSHRLVFLHEASLSARALPLASIIHTYPPHPQAQPQPTPLPLLLLVLLVVVASPAHPHPDLPAPVAVGGRRRRRHLQGGRGCVLREAARGHPREGLGGDRLGCSGQWRPGG</sequence>
<evidence type="ECO:0000313" key="3">
    <source>
        <dbReference type="Proteomes" id="UP000015106"/>
    </source>
</evidence>
<evidence type="ECO:0000313" key="2">
    <source>
        <dbReference type="EnsemblPlants" id="TuG1812G0300003794.01.T02.cds441646"/>
    </source>
</evidence>